<gene>
    <name evidence="2" type="ORF">EH31_10490</name>
</gene>
<evidence type="ECO:0008006" key="4">
    <source>
        <dbReference type="Google" id="ProtNLM"/>
    </source>
</evidence>
<comment type="caution">
    <text evidence="2">The sequence shown here is derived from an EMBL/GenBank/DDBJ whole genome shotgun (WGS) entry which is preliminary data.</text>
</comment>
<evidence type="ECO:0000256" key="1">
    <source>
        <dbReference type="SAM" id="SignalP"/>
    </source>
</evidence>
<sequence>MRITRCLAHIALCVGLLFQISVPAAALPQAETMSAMDCAKMKHHASQGSEHAGHSDAADGQCEDMSLACLVSMNAAAPVFLGSEFTRITDEFFANRLRYISEGDAQLLSCHSSPDYPPPRF</sequence>
<dbReference type="EMBL" id="JMIW01000003">
    <property type="protein sequence ID" value="KEO90506.1"/>
    <property type="molecule type" value="Genomic_DNA"/>
</dbReference>
<proteinExistence type="predicted"/>
<protein>
    <recommendedName>
        <fullName evidence="4">DUF2946 domain-containing protein</fullName>
    </recommendedName>
</protein>
<dbReference type="Proteomes" id="UP000027647">
    <property type="component" value="Unassembled WGS sequence"/>
</dbReference>
<dbReference type="STRING" id="1044.EH31_10490"/>
<organism evidence="2 3">
    <name type="scientific">Erythrobacter longus</name>
    <dbReference type="NCBI Taxonomy" id="1044"/>
    <lineage>
        <taxon>Bacteria</taxon>
        <taxon>Pseudomonadati</taxon>
        <taxon>Pseudomonadota</taxon>
        <taxon>Alphaproteobacteria</taxon>
        <taxon>Sphingomonadales</taxon>
        <taxon>Erythrobacteraceae</taxon>
        <taxon>Erythrobacter/Porphyrobacter group</taxon>
        <taxon>Erythrobacter</taxon>
    </lineage>
</organism>
<dbReference type="AlphaFoldDB" id="A0A074M6W6"/>
<feature type="signal peptide" evidence="1">
    <location>
        <begin position="1"/>
        <end position="26"/>
    </location>
</feature>
<keyword evidence="3" id="KW-1185">Reference proteome</keyword>
<keyword evidence="1" id="KW-0732">Signal</keyword>
<reference evidence="2 3" key="1">
    <citation type="submission" date="2014-04" db="EMBL/GenBank/DDBJ databases">
        <title>A comprehensive comparison of genomes of Erythrobacter spp. strains.</title>
        <authorList>
            <person name="Zheng Q."/>
        </authorList>
    </citation>
    <scope>NUCLEOTIDE SEQUENCE [LARGE SCALE GENOMIC DNA]</scope>
    <source>
        <strain evidence="2 3">DSM 6997</strain>
    </source>
</reference>
<evidence type="ECO:0000313" key="3">
    <source>
        <dbReference type="Proteomes" id="UP000027647"/>
    </source>
</evidence>
<accession>A0A074M6W6</accession>
<feature type="chain" id="PRO_5001696818" description="DUF2946 domain-containing protein" evidence="1">
    <location>
        <begin position="27"/>
        <end position="121"/>
    </location>
</feature>
<evidence type="ECO:0000313" key="2">
    <source>
        <dbReference type="EMBL" id="KEO90506.1"/>
    </source>
</evidence>
<name>A0A074M6W6_ERYLO</name>